<gene>
    <name evidence="2" type="primary">terL</name>
    <name evidence="2" type="ORF">HL667_06230</name>
</gene>
<dbReference type="InterPro" id="IPR054762">
    <property type="entry name" value="Gp19_RNaseH-like"/>
</dbReference>
<feature type="domain" description="Terminase large subunit ribonuclease H-like" evidence="1">
    <location>
        <begin position="333"/>
        <end position="441"/>
    </location>
</feature>
<comment type="caution">
    <text evidence="2">The sequence shown here is derived from an EMBL/GenBank/DDBJ whole genome shotgun (WGS) entry which is preliminary data.</text>
</comment>
<evidence type="ECO:0000313" key="3">
    <source>
        <dbReference type="Proteomes" id="UP000886476"/>
    </source>
</evidence>
<dbReference type="HAMAP" id="MF_04147">
    <property type="entry name" value="TERL_T7"/>
    <property type="match status" value="1"/>
</dbReference>
<dbReference type="InterPro" id="IPR027417">
    <property type="entry name" value="P-loop_NTPase"/>
</dbReference>
<keyword evidence="3" id="KW-1185">Reference proteome</keyword>
<dbReference type="SUPFAM" id="SSF52540">
    <property type="entry name" value="P-loop containing nucleoside triphosphate hydrolases"/>
    <property type="match status" value="1"/>
</dbReference>
<dbReference type="InterPro" id="IPR044271">
    <property type="entry name" value="Terminase_large_su_gp19"/>
</dbReference>
<accession>A0ABX2C8J7</accession>
<sequence length="552" mass="62275">MVWKHLNLPEPTPVQYDIAKFLQHGPRRCVIEAFRGVGKSWVTSAFVCWLLYCNPQLKIMVVSASKTRADDFSTFTLRLINDIEVLQFLRPRDDQRNSKIAFDVGPAKPDHSPSVKSVGITGQLTGSRADYIIADDIEVVNNSATQALRDKLSELVKEFDAVLKPGGRVVYLGTPQCEQSLYNSLPERGYVVRIWPSRYPVAAKREKYGSKLAPFISNKLDADPALEGAPTDPVRFDDEDLTERELSYGRSGFALQFQLDTSLSDADRYPLRLRDLVVLSCDPLRGPSDLAWANSPDQLFDQVPAVGLNGDHYYRPIFVSSDYLEYEGSAMFVDPSGRGKDETTYAVVKMLHGRLFLTDIGAYLGGYDEKTLEGLCLAARRQNVNLILCEPNYGGGMFTQLLAAKSQQLYPVEVKDAEWAKVQKEARIIDTLEPVMNQHRLVVCPSVIQKDYSSTEAYTAEDQQGYRLFYQMTRITRDKGSLKHDDRLDALAGAVAHWTEFMNRDIEKAHLSHKDAILDAELEKFMAQVIGRDRFETGKDRWSSSVMSGRRR</sequence>
<dbReference type="InterPro" id="IPR047987">
    <property type="entry name" value="Gp19-like_virus"/>
</dbReference>
<dbReference type="EMBL" id="JABFDN010000001">
    <property type="protein sequence ID" value="NPU64589.1"/>
    <property type="molecule type" value="Genomic_DNA"/>
</dbReference>
<name>A0ABX2C8J7_9BRAD</name>
<proteinExistence type="inferred from homology"/>
<dbReference type="Proteomes" id="UP000886476">
    <property type="component" value="Unassembled WGS sequence"/>
</dbReference>
<evidence type="ECO:0000259" key="1">
    <source>
        <dbReference type="Pfam" id="PF22530"/>
    </source>
</evidence>
<evidence type="ECO:0000313" key="2">
    <source>
        <dbReference type="EMBL" id="NPU64589.1"/>
    </source>
</evidence>
<dbReference type="Gene3D" id="3.40.50.300">
    <property type="entry name" value="P-loop containing nucleotide triphosphate hydrolases"/>
    <property type="match status" value="1"/>
</dbReference>
<reference evidence="2" key="1">
    <citation type="submission" date="2020-05" db="EMBL/GenBank/DDBJ databases">
        <title>Nod-independent and nitrogen-fixing Bradyrhizobium aeschynomene sp. nov. isolated from nodules of Aeschynomene indica.</title>
        <authorList>
            <person name="Zhang Z."/>
        </authorList>
    </citation>
    <scope>NUCLEOTIDE SEQUENCE</scope>
    <source>
        <strain evidence="2">83012</strain>
    </source>
</reference>
<dbReference type="Gene3D" id="3.30.420.240">
    <property type="match status" value="1"/>
</dbReference>
<protein>
    <submittedName>
        <fullName evidence="2">Phage terminase large subunit</fullName>
    </submittedName>
</protein>
<dbReference type="Pfam" id="PF22530">
    <property type="entry name" value="Terminase-T7_RNaseH-like"/>
    <property type="match status" value="1"/>
</dbReference>
<organism evidence="2 3">
    <name type="scientific">Bradyrhizobium aeschynomenes</name>
    <dbReference type="NCBI Taxonomy" id="2734909"/>
    <lineage>
        <taxon>Bacteria</taxon>
        <taxon>Pseudomonadati</taxon>
        <taxon>Pseudomonadota</taxon>
        <taxon>Alphaproteobacteria</taxon>
        <taxon>Hyphomicrobiales</taxon>
        <taxon>Nitrobacteraceae</taxon>
        <taxon>Bradyrhizobium</taxon>
    </lineage>
</organism>
<dbReference type="NCBIfam" id="NF033889">
    <property type="entry name" value="termin_lrg_T7"/>
    <property type="match status" value="1"/>
</dbReference>